<organism evidence="1 2">
    <name type="scientific">Selenomonas ruminantium</name>
    <dbReference type="NCBI Taxonomy" id="971"/>
    <lineage>
        <taxon>Bacteria</taxon>
        <taxon>Bacillati</taxon>
        <taxon>Bacillota</taxon>
        <taxon>Negativicutes</taxon>
        <taxon>Selenomonadales</taxon>
        <taxon>Selenomonadaceae</taxon>
        <taxon>Selenomonas</taxon>
    </lineage>
</organism>
<proteinExistence type="predicted"/>
<dbReference type="EMBL" id="SVBY01000002">
    <property type="protein sequence ID" value="MBE6091624.1"/>
    <property type="molecule type" value="Genomic_DNA"/>
</dbReference>
<dbReference type="SUPFAM" id="SSF51182">
    <property type="entry name" value="RmlC-like cupins"/>
    <property type="match status" value="1"/>
</dbReference>
<protein>
    <submittedName>
        <fullName evidence="1">Uncharacterized protein</fullName>
    </submittedName>
</protein>
<reference evidence="1" key="1">
    <citation type="submission" date="2019-04" db="EMBL/GenBank/DDBJ databases">
        <title>Evolution of Biomass-Degrading Anaerobic Consortia Revealed by Metagenomics.</title>
        <authorList>
            <person name="Peng X."/>
        </authorList>
    </citation>
    <scope>NUCLEOTIDE SEQUENCE</scope>
    <source>
        <strain evidence="1">SIG240</strain>
    </source>
</reference>
<gene>
    <name evidence="1" type="ORF">E7201_00370</name>
</gene>
<evidence type="ECO:0000313" key="2">
    <source>
        <dbReference type="Proteomes" id="UP000761380"/>
    </source>
</evidence>
<sequence>MEEIKQDGKVLARHITAEDFKPGLNFFSEAKDFIQVGVWGHYEQGQKLQAHMHNCFERIAERTFEALYVIKGSLEAAIYDQKEQLVGKVKVSQGEILVLLACGHGYNILDEDTTVLEVKNGPYMGAEKDRYRF</sequence>
<accession>A0A927WQG8</accession>
<dbReference type="InterPro" id="IPR011051">
    <property type="entry name" value="RmlC_Cupin_sf"/>
</dbReference>
<name>A0A927WQG8_SELRU</name>
<evidence type="ECO:0000313" key="1">
    <source>
        <dbReference type="EMBL" id="MBE6091624.1"/>
    </source>
</evidence>
<comment type="caution">
    <text evidence="1">The sequence shown here is derived from an EMBL/GenBank/DDBJ whole genome shotgun (WGS) entry which is preliminary data.</text>
</comment>
<dbReference type="AlphaFoldDB" id="A0A927WQG8"/>
<dbReference type="Proteomes" id="UP000761380">
    <property type="component" value="Unassembled WGS sequence"/>
</dbReference>